<evidence type="ECO:0000256" key="2">
    <source>
        <dbReference type="ARBA" id="ARBA00022908"/>
    </source>
</evidence>
<dbReference type="AlphaFoldDB" id="A0A1M4SE26"/>
<dbReference type="GO" id="GO:0015074">
    <property type="term" value="P:DNA integration"/>
    <property type="evidence" value="ECO:0007669"/>
    <property type="project" value="UniProtKB-KW"/>
</dbReference>
<evidence type="ECO:0000256" key="4">
    <source>
        <dbReference type="ARBA" id="ARBA00023172"/>
    </source>
</evidence>
<name>A0A1M4SE26_9BACT</name>
<dbReference type="Gene3D" id="1.10.150.130">
    <property type="match status" value="1"/>
</dbReference>
<feature type="domain" description="Tyr recombinase" evidence="7">
    <location>
        <begin position="233"/>
        <end position="424"/>
    </location>
</feature>
<dbReference type="SUPFAM" id="SSF56349">
    <property type="entry name" value="DNA breaking-rejoining enzymes"/>
    <property type="match status" value="1"/>
</dbReference>
<gene>
    <name evidence="9" type="ORF">SAMN05444362_10138</name>
</gene>
<comment type="similarity">
    <text evidence="1">Belongs to the 'phage' integrase family.</text>
</comment>
<dbReference type="Pfam" id="PF00589">
    <property type="entry name" value="Phage_integrase"/>
    <property type="match status" value="1"/>
</dbReference>
<keyword evidence="2" id="KW-0229">DNA integration</keyword>
<dbReference type="InterPro" id="IPR011010">
    <property type="entry name" value="DNA_brk_join_enz"/>
</dbReference>
<protein>
    <submittedName>
        <fullName evidence="9">Site-specific recombinase XerD</fullName>
    </submittedName>
</protein>
<evidence type="ECO:0000256" key="5">
    <source>
        <dbReference type="PROSITE-ProRule" id="PRU01248"/>
    </source>
</evidence>
<proteinExistence type="inferred from homology"/>
<dbReference type="OrthoDB" id="892893at2"/>
<sequence>MEIKKYKTRFSLISSGKNSEEKQVFLVATIEGIEVFYYSGYRVSPKNFIKKSKENYIEQIKKNTFNKDGDSSSTINARIRELENASLIVYEQNFKGRDVEFSKDKFKRLLQIQLNELDEKEEPGGMLGLQFFDAYEKYKVESKVSDGRRRHYAADINRLREYGKTKKNPLTFENLNILDYNKYISKGRASNTVVTIMKRLKGFFSYCKMESIIKESPFDRINFASKIGTEIYDEPVCMTREELSKLYNKKMPDSISELVRDMFCLQAAFGCRVGDFVRLTYDNIQDGTLVYFPAKTRGFVNKVVVPISNRANEILNKYKGKGDNGLIMPFVHPNDYNEQLKLVFRIAELKRKVIQFNRDTEKEEVFILHDIASSHLARRTFVDILCQAGEPIHVVASMSGHSENSKAFDRYRRRPEQLQKEAVKRSMD</sequence>
<evidence type="ECO:0000313" key="10">
    <source>
        <dbReference type="Proteomes" id="UP000184480"/>
    </source>
</evidence>
<keyword evidence="10" id="KW-1185">Reference proteome</keyword>
<dbReference type="Pfam" id="PF13102">
    <property type="entry name" value="Phage_int_SAM_5"/>
    <property type="match status" value="1"/>
</dbReference>
<dbReference type="InterPro" id="IPR050090">
    <property type="entry name" value="Tyrosine_recombinase_XerCD"/>
</dbReference>
<dbReference type="Gene3D" id="1.10.443.10">
    <property type="entry name" value="Intergrase catalytic core"/>
    <property type="match status" value="1"/>
</dbReference>
<dbReference type="InterPro" id="IPR002104">
    <property type="entry name" value="Integrase_catalytic"/>
</dbReference>
<dbReference type="InterPro" id="IPR025269">
    <property type="entry name" value="SAM-like_dom"/>
</dbReference>
<dbReference type="PANTHER" id="PTHR30349:SF41">
    <property type="entry name" value="INTEGRASE_RECOMBINASE PROTEIN MJ0367-RELATED"/>
    <property type="match status" value="1"/>
</dbReference>
<feature type="domain" description="Core-binding (CB)" evidence="8">
    <location>
        <begin position="126"/>
        <end position="208"/>
    </location>
</feature>
<dbReference type="InterPro" id="IPR044068">
    <property type="entry name" value="CB"/>
</dbReference>
<dbReference type="RefSeq" id="WP_062175167.1">
    <property type="nucleotide sequence ID" value="NZ_BBXL01000001.1"/>
</dbReference>
<evidence type="ECO:0000259" key="8">
    <source>
        <dbReference type="PROSITE" id="PS51900"/>
    </source>
</evidence>
<dbReference type="STRING" id="1346286.SAMN05444362_10138"/>
<accession>A0A1M4SE26</accession>
<keyword evidence="3 5" id="KW-0238">DNA-binding</keyword>
<dbReference type="InterPro" id="IPR010998">
    <property type="entry name" value="Integrase_recombinase_N"/>
</dbReference>
<evidence type="ECO:0000256" key="1">
    <source>
        <dbReference type="ARBA" id="ARBA00008857"/>
    </source>
</evidence>
<feature type="region of interest" description="Disordered" evidence="6">
    <location>
        <begin position="405"/>
        <end position="428"/>
    </location>
</feature>
<dbReference type="PROSITE" id="PS51898">
    <property type="entry name" value="TYR_RECOMBINASE"/>
    <property type="match status" value="1"/>
</dbReference>
<dbReference type="PROSITE" id="PS51900">
    <property type="entry name" value="CB"/>
    <property type="match status" value="1"/>
</dbReference>
<dbReference type="EMBL" id="FQUC01000001">
    <property type="protein sequence ID" value="SHE30494.1"/>
    <property type="molecule type" value="Genomic_DNA"/>
</dbReference>
<dbReference type="InterPro" id="IPR013762">
    <property type="entry name" value="Integrase-like_cat_sf"/>
</dbReference>
<organism evidence="9 10">
    <name type="scientific">Dysgonomonas macrotermitis</name>
    <dbReference type="NCBI Taxonomy" id="1346286"/>
    <lineage>
        <taxon>Bacteria</taxon>
        <taxon>Pseudomonadati</taxon>
        <taxon>Bacteroidota</taxon>
        <taxon>Bacteroidia</taxon>
        <taxon>Bacteroidales</taxon>
        <taxon>Dysgonomonadaceae</taxon>
        <taxon>Dysgonomonas</taxon>
    </lineage>
</organism>
<dbReference type="PANTHER" id="PTHR30349">
    <property type="entry name" value="PHAGE INTEGRASE-RELATED"/>
    <property type="match status" value="1"/>
</dbReference>
<evidence type="ECO:0000313" key="9">
    <source>
        <dbReference type="EMBL" id="SHE30494.1"/>
    </source>
</evidence>
<evidence type="ECO:0000256" key="3">
    <source>
        <dbReference type="ARBA" id="ARBA00023125"/>
    </source>
</evidence>
<keyword evidence="4" id="KW-0233">DNA recombination</keyword>
<reference evidence="10" key="1">
    <citation type="submission" date="2016-11" db="EMBL/GenBank/DDBJ databases">
        <authorList>
            <person name="Varghese N."/>
            <person name="Submissions S."/>
        </authorList>
    </citation>
    <scope>NUCLEOTIDE SEQUENCE [LARGE SCALE GENOMIC DNA]</scope>
    <source>
        <strain evidence="10">DSM 27370</strain>
    </source>
</reference>
<evidence type="ECO:0000259" key="7">
    <source>
        <dbReference type="PROSITE" id="PS51898"/>
    </source>
</evidence>
<dbReference type="GO" id="GO:0006310">
    <property type="term" value="P:DNA recombination"/>
    <property type="evidence" value="ECO:0007669"/>
    <property type="project" value="UniProtKB-KW"/>
</dbReference>
<dbReference type="Proteomes" id="UP000184480">
    <property type="component" value="Unassembled WGS sequence"/>
</dbReference>
<dbReference type="GO" id="GO:0003677">
    <property type="term" value="F:DNA binding"/>
    <property type="evidence" value="ECO:0007669"/>
    <property type="project" value="UniProtKB-UniRule"/>
</dbReference>
<evidence type="ECO:0000256" key="6">
    <source>
        <dbReference type="SAM" id="MobiDB-lite"/>
    </source>
</evidence>